<evidence type="ECO:0000313" key="1">
    <source>
        <dbReference type="EMBL" id="CAE0507302.1"/>
    </source>
</evidence>
<name>A0A7S3RA69_DUNTE</name>
<organism evidence="1">
    <name type="scientific">Dunaliella tertiolecta</name>
    <name type="common">Green alga</name>
    <dbReference type="NCBI Taxonomy" id="3047"/>
    <lineage>
        <taxon>Eukaryota</taxon>
        <taxon>Viridiplantae</taxon>
        <taxon>Chlorophyta</taxon>
        <taxon>core chlorophytes</taxon>
        <taxon>Chlorophyceae</taxon>
        <taxon>CS clade</taxon>
        <taxon>Chlamydomonadales</taxon>
        <taxon>Dunaliellaceae</taxon>
        <taxon>Dunaliella</taxon>
    </lineage>
</organism>
<sequence length="134" mass="14930">MLVLLVCHVRAMSVCKVQICPAGTAALAVRWGARTGGFLCFSATYLQGRKDMVCVHVLLGCCKSNGVAAHCGTSDLFAVPNKYRHMLGVWLPNADMQCRKTLCVMCRLHSYIFYYMEAKFCACVAYNVFALCWR</sequence>
<accession>A0A7S3RA69</accession>
<dbReference type="AlphaFoldDB" id="A0A7S3RA69"/>
<proteinExistence type="predicted"/>
<gene>
    <name evidence="1" type="ORF">DTER00134_LOCUS22379</name>
</gene>
<dbReference type="EMBL" id="HBIP01037015">
    <property type="protein sequence ID" value="CAE0507302.1"/>
    <property type="molecule type" value="Transcribed_RNA"/>
</dbReference>
<reference evidence="1" key="1">
    <citation type="submission" date="2021-01" db="EMBL/GenBank/DDBJ databases">
        <authorList>
            <person name="Corre E."/>
            <person name="Pelletier E."/>
            <person name="Niang G."/>
            <person name="Scheremetjew M."/>
            <person name="Finn R."/>
            <person name="Kale V."/>
            <person name="Holt S."/>
            <person name="Cochrane G."/>
            <person name="Meng A."/>
            <person name="Brown T."/>
            <person name="Cohen L."/>
        </authorList>
    </citation>
    <scope>NUCLEOTIDE SEQUENCE</scope>
    <source>
        <strain evidence="1">CCMP1320</strain>
    </source>
</reference>
<protein>
    <submittedName>
        <fullName evidence="1">Uncharacterized protein</fullName>
    </submittedName>
</protein>